<feature type="transmembrane region" description="Helical" evidence="7">
    <location>
        <begin position="280"/>
        <end position="305"/>
    </location>
</feature>
<evidence type="ECO:0000256" key="5">
    <source>
        <dbReference type="ARBA" id="ARBA00023136"/>
    </source>
</evidence>
<keyword evidence="5 7" id="KW-0472">Membrane</keyword>
<name>A0ABT2QVY7_9GAMM</name>
<evidence type="ECO:0000256" key="7">
    <source>
        <dbReference type="SAM" id="Phobius"/>
    </source>
</evidence>
<evidence type="ECO:0000256" key="4">
    <source>
        <dbReference type="ARBA" id="ARBA00022989"/>
    </source>
</evidence>
<feature type="transmembrane region" description="Helical" evidence="7">
    <location>
        <begin position="207"/>
        <end position="227"/>
    </location>
</feature>
<feature type="transmembrane region" description="Helical" evidence="7">
    <location>
        <begin position="183"/>
        <end position="201"/>
    </location>
</feature>
<feature type="transmembrane region" description="Helical" evidence="7">
    <location>
        <begin position="32"/>
        <end position="52"/>
    </location>
</feature>
<dbReference type="PANTHER" id="PTHR30482:SF10">
    <property type="entry name" value="HIGH-AFFINITY BRANCHED-CHAIN AMINO ACID TRANSPORT PROTEIN BRAE"/>
    <property type="match status" value="1"/>
</dbReference>
<keyword evidence="9" id="KW-1185">Reference proteome</keyword>
<dbReference type="EMBL" id="ARXS01000004">
    <property type="protein sequence ID" value="MCU5781686.1"/>
    <property type="molecule type" value="Genomic_DNA"/>
</dbReference>
<feature type="transmembrane region" description="Helical" evidence="7">
    <location>
        <begin position="239"/>
        <end position="268"/>
    </location>
</feature>
<dbReference type="Proteomes" id="UP001064106">
    <property type="component" value="Unassembled WGS sequence"/>
</dbReference>
<feature type="transmembrane region" description="Helical" evidence="7">
    <location>
        <begin position="9"/>
        <end position="26"/>
    </location>
</feature>
<dbReference type="Pfam" id="PF02653">
    <property type="entry name" value="BPD_transp_2"/>
    <property type="match status" value="1"/>
</dbReference>
<evidence type="ECO:0000313" key="8">
    <source>
        <dbReference type="EMBL" id="MCU5781686.1"/>
    </source>
</evidence>
<dbReference type="InterPro" id="IPR043428">
    <property type="entry name" value="LivM-like"/>
</dbReference>
<feature type="transmembrane region" description="Helical" evidence="7">
    <location>
        <begin position="83"/>
        <end position="107"/>
    </location>
</feature>
<protein>
    <submittedName>
        <fullName evidence="8">Inner-membrane translocator</fullName>
    </submittedName>
</protein>
<dbReference type="CDD" id="cd06581">
    <property type="entry name" value="TM_PBP1_LivM_like"/>
    <property type="match status" value="1"/>
</dbReference>
<feature type="region of interest" description="Disordered" evidence="6">
    <location>
        <begin position="311"/>
        <end position="332"/>
    </location>
</feature>
<dbReference type="InterPro" id="IPR001851">
    <property type="entry name" value="ABC_transp_permease"/>
</dbReference>
<dbReference type="PANTHER" id="PTHR30482">
    <property type="entry name" value="HIGH-AFFINITY BRANCHED-CHAIN AMINO ACID TRANSPORT SYSTEM PERMEASE"/>
    <property type="match status" value="1"/>
</dbReference>
<accession>A0ABT2QVY7</accession>
<evidence type="ECO:0000256" key="6">
    <source>
        <dbReference type="SAM" id="MobiDB-lite"/>
    </source>
</evidence>
<organism evidence="8 9">
    <name type="scientific">Alloalcanivorax balearicus MACL04</name>
    <dbReference type="NCBI Taxonomy" id="1177182"/>
    <lineage>
        <taxon>Bacteria</taxon>
        <taxon>Pseudomonadati</taxon>
        <taxon>Pseudomonadota</taxon>
        <taxon>Gammaproteobacteria</taxon>
        <taxon>Oceanospirillales</taxon>
        <taxon>Alcanivoracaceae</taxon>
        <taxon>Alloalcanivorax</taxon>
    </lineage>
</organism>
<gene>
    <name evidence="8" type="ORF">MA04_00986</name>
</gene>
<comment type="caution">
    <text evidence="8">The sequence shown here is derived from an EMBL/GenBank/DDBJ whole genome shotgun (WGS) entry which is preliminary data.</text>
</comment>
<proteinExistence type="predicted"/>
<evidence type="ECO:0000256" key="1">
    <source>
        <dbReference type="ARBA" id="ARBA00004429"/>
    </source>
</evidence>
<evidence type="ECO:0000313" key="9">
    <source>
        <dbReference type="Proteomes" id="UP001064106"/>
    </source>
</evidence>
<comment type="subcellular location">
    <subcellularLocation>
        <location evidence="1">Cell inner membrane</location>
        <topology evidence="1">Multi-pass membrane protein</topology>
    </subcellularLocation>
</comment>
<evidence type="ECO:0000256" key="3">
    <source>
        <dbReference type="ARBA" id="ARBA00022692"/>
    </source>
</evidence>
<keyword evidence="4 7" id="KW-1133">Transmembrane helix</keyword>
<reference evidence="8" key="1">
    <citation type="submission" date="2012-09" db="EMBL/GenBank/DDBJ databases">
        <title>Genome Sequence of alkane-degrading Bacterium Alcanivorax balearicus MACL04.</title>
        <authorList>
            <person name="Lai Q."/>
            <person name="Shao Z."/>
        </authorList>
    </citation>
    <scope>NUCLEOTIDE SEQUENCE</scope>
    <source>
        <strain evidence="8">MACL04</strain>
    </source>
</reference>
<feature type="transmembrane region" description="Helical" evidence="7">
    <location>
        <begin position="114"/>
        <end position="136"/>
    </location>
</feature>
<keyword evidence="3 7" id="KW-0812">Transmembrane</keyword>
<feature type="transmembrane region" description="Helical" evidence="7">
    <location>
        <begin position="156"/>
        <end position="176"/>
    </location>
</feature>
<keyword evidence="2" id="KW-1003">Cell membrane</keyword>
<sequence length="332" mass="35595">MKRIFFDRRLYVSLLVVLLLTFPFLMGQSSYFMGLVVTMAIYAIAAMSLNLLTGYGGQVSIGQGGFLMMGTYSTGIISSTLGFPIWVALPAAGVIAALVSLVIGLPAVRLKGHFLAVATLGFGLCIPEIALNWKSVTGGYSGLPLMRPEWASSDLAFFYVILVLTFLVTWMLMNIANSRLGRAFLAIRDSEIAAAATGINVAGYKTIMFMISAFFTGLAGGLYAYWVQYISPNDFTIMASFFLLAMIVVGGLASIWGAILGAVLFTGIPHFSDAYVGVTNLVIGVAVVLVILFRPAGLVSLVGLIKPGEKQRSRKKPTEELPVRSLEEADNA</sequence>
<evidence type="ECO:0000256" key="2">
    <source>
        <dbReference type="ARBA" id="ARBA00022475"/>
    </source>
</evidence>
<feature type="transmembrane region" description="Helical" evidence="7">
    <location>
        <begin position="59"/>
        <end position="77"/>
    </location>
</feature>